<keyword evidence="2" id="KW-0812">Transmembrane</keyword>
<dbReference type="AlphaFoldDB" id="A0A8K0JLW4"/>
<dbReference type="PANTHER" id="PTHR45662">
    <property type="entry name" value="PHOSPHATIDYLINOSITIDE PHOSPHATASE SAC1"/>
    <property type="match status" value="1"/>
</dbReference>
<name>A0A8K0JLW4_9TREE</name>
<protein>
    <recommendedName>
        <fullName evidence="3">SAC domain-containing protein</fullName>
    </recommendedName>
</protein>
<feature type="region of interest" description="Disordered" evidence="1">
    <location>
        <begin position="650"/>
        <end position="677"/>
    </location>
</feature>
<dbReference type="GO" id="GO:0043812">
    <property type="term" value="F:phosphatidylinositol-4-phosphate phosphatase activity"/>
    <property type="evidence" value="ECO:0007669"/>
    <property type="project" value="TreeGrafter"/>
</dbReference>
<dbReference type="OrthoDB" id="405996at2759"/>
<keyword evidence="2" id="KW-1133">Transmembrane helix</keyword>
<gene>
    <name evidence="4" type="ORF">FFLO_02870</name>
</gene>
<feature type="domain" description="SAC" evidence="3">
    <location>
        <begin position="135"/>
        <end position="490"/>
    </location>
</feature>
<dbReference type="Proteomes" id="UP000812966">
    <property type="component" value="Unassembled WGS sequence"/>
</dbReference>
<evidence type="ECO:0000313" key="4">
    <source>
        <dbReference type="EMBL" id="KAG7558217.1"/>
    </source>
</evidence>
<evidence type="ECO:0000259" key="3">
    <source>
        <dbReference type="PROSITE" id="PS50275"/>
    </source>
</evidence>
<evidence type="ECO:0000256" key="2">
    <source>
        <dbReference type="SAM" id="Phobius"/>
    </source>
</evidence>
<feature type="compositionally biased region" description="Basic and acidic residues" evidence="1">
    <location>
        <begin position="661"/>
        <end position="670"/>
    </location>
</feature>
<dbReference type="PROSITE" id="PS50275">
    <property type="entry name" value="SAC"/>
    <property type="match status" value="1"/>
</dbReference>
<organism evidence="4 5">
    <name type="scientific">Filobasidium floriforme</name>
    <dbReference type="NCBI Taxonomy" id="5210"/>
    <lineage>
        <taxon>Eukaryota</taxon>
        <taxon>Fungi</taxon>
        <taxon>Dikarya</taxon>
        <taxon>Basidiomycota</taxon>
        <taxon>Agaricomycotina</taxon>
        <taxon>Tremellomycetes</taxon>
        <taxon>Filobasidiales</taxon>
        <taxon>Filobasidiaceae</taxon>
        <taxon>Filobasidium</taxon>
    </lineage>
</organism>
<dbReference type="InterPro" id="IPR002013">
    <property type="entry name" value="SAC_dom"/>
</dbReference>
<feature type="transmembrane region" description="Helical" evidence="2">
    <location>
        <begin position="585"/>
        <end position="607"/>
    </location>
</feature>
<dbReference type="Pfam" id="PF02383">
    <property type="entry name" value="Syja_N"/>
    <property type="match status" value="1"/>
</dbReference>
<evidence type="ECO:0000256" key="1">
    <source>
        <dbReference type="SAM" id="MobiDB-lite"/>
    </source>
</evidence>
<dbReference type="PANTHER" id="PTHR45662:SF2">
    <property type="entry name" value="PHOSPHATIDYLINOSITOL-3-PHOSPHATASE SAC1"/>
    <property type="match status" value="1"/>
</dbReference>
<sequence>MESSSLHEALNVYISDDAYVFEPNALSAGGLYPGEKDHRETMSINRRTGEITLNAPNIGAPIGREKVITCFGIVGIVTLATTDFIIVITSRTPSCRLLSHPIYLANDFRLLPLSNLSSSQAILDNPVERELVSLVEQGLRAGRLWFSYGWDLTNSLQRQQDIIEAGRSGEPMWKKADDRFFWNKHLMAKLIETTELGGKQNDLSRFILPMMFGSVELRSSTINNHDILFSLIARRSRYRAGTRYFTRGIDTTGHVANYNETEQMVLTDPINVDPRTGFAMGGNGRVEGKERNSFVQIRGSIPLFWAEVNNLRYKPDMQIEALKLHVEEQVRIYGDTYFVNLVNNKGHELPVKDAMEKALKACGEPKAHYVYFDFHHECRGLRFHRIQLLVDELHQDLAQMGYFHINLGGDALTAKPTHRQTGVIRSNCMDCLDRTNVTQAALAKDALQRQLQSIGVLAHKETIDDHSEFIHVFRNVWADHADTISKAYSGTGALKTDFTRTGQRTKQGAAQDGVNSVMRYVKNNFFDGSRQDAYDVLTGAWVARRGAIPPLSDTRPFLTRMMPYVLGFAMFMIACGIVLPKATEFALTSYIFFWVLLAGAAASYIWAHGTSYVNWPRLNAPYEILSYKGPGFRTPSRGRGIAMAWNRKVRQEAGASGTRKPRPEEIELGRKKGSLID</sequence>
<accession>A0A8K0JLW4</accession>
<evidence type="ECO:0000313" key="5">
    <source>
        <dbReference type="Proteomes" id="UP000812966"/>
    </source>
</evidence>
<comment type="caution">
    <text evidence="4">The sequence shown here is derived from an EMBL/GenBank/DDBJ whole genome shotgun (WGS) entry which is preliminary data.</text>
</comment>
<dbReference type="GO" id="GO:0046856">
    <property type="term" value="P:phosphatidylinositol dephosphorylation"/>
    <property type="evidence" value="ECO:0007669"/>
    <property type="project" value="TreeGrafter"/>
</dbReference>
<reference evidence="4" key="1">
    <citation type="submission" date="2020-04" db="EMBL/GenBank/DDBJ databases">
        <title>Analysis of mating type loci in Filobasidium floriforme.</title>
        <authorList>
            <person name="Nowrousian M."/>
        </authorList>
    </citation>
    <scope>NUCLEOTIDE SEQUENCE</scope>
    <source>
        <strain evidence="4">CBS 6242</strain>
    </source>
</reference>
<feature type="transmembrane region" description="Helical" evidence="2">
    <location>
        <begin position="561"/>
        <end position="579"/>
    </location>
</feature>
<dbReference type="GO" id="GO:0005783">
    <property type="term" value="C:endoplasmic reticulum"/>
    <property type="evidence" value="ECO:0007669"/>
    <property type="project" value="TreeGrafter"/>
</dbReference>
<dbReference type="EMBL" id="JABELV010000048">
    <property type="protein sequence ID" value="KAG7558217.1"/>
    <property type="molecule type" value="Genomic_DNA"/>
</dbReference>
<proteinExistence type="predicted"/>
<keyword evidence="5" id="KW-1185">Reference proteome</keyword>
<keyword evidence="2" id="KW-0472">Membrane</keyword>